<evidence type="ECO:0000313" key="3">
    <source>
        <dbReference type="Proteomes" id="UP000600214"/>
    </source>
</evidence>
<protein>
    <recommendedName>
        <fullName evidence="1">DUF6603 domain-containing protein</fullName>
    </recommendedName>
</protein>
<reference evidence="3" key="1">
    <citation type="journal article" date="2019" name="Int. J. Syst. Evol. Microbiol.">
        <title>The Global Catalogue of Microorganisms (GCM) 10K type strain sequencing project: providing services to taxonomists for standard genome sequencing and annotation.</title>
        <authorList>
            <consortium name="The Broad Institute Genomics Platform"/>
            <consortium name="The Broad Institute Genome Sequencing Center for Infectious Disease"/>
            <person name="Wu L."/>
            <person name="Ma J."/>
        </authorList>
    </citation>
    <scope>NUCLEOTIDE SEQUENCE [LARGE SCALE GENOMIC DNA]</scope>
    <source>
        <strain evidence="3">CGMCC 1.15288</strain>
    </source>
</reference>
<organism evidence="2 3">
    <name type="scientific">Dyadobacter endophyticus</name>
    <dbReference type="NCBI Taxonomy" id="1749036"/>
    <lineage>
        <taxon>Bacteria</taxon>
        <taxon>Pseudomonadati</taxon>
        <taxon>Bacteroidota</taxon>
        <taxon>Cytophagia</taxon>
        <taxon>Cytophagales</taxon>
        <taxon>Spirosomataceae</taxon>
        <taxon>Dyadobacter</taxon>
    </lineage>
</organism>
<dbReference type="Proteomes" id="UP000600214">
    <property type="component" value="Unassembled WGS sequence"/>
</dbReference>
<accession>A0ABQ1ZA33</accession>
<dbReference type="RefSeq" id="WP_188939239.1">
    <property type="nucleotide sequence ID" value="NZ_BMIA01000008.1"/>
</dbReference>
<evidence type="ECO:0000259" key="1">
    <source>
        <dbReference type="Pfam" id="PF20248"/>
    </source>
</evidence>
<evidence type="ECO:0000313" key="2">
    <source>
        <dbReference type="EMBL" id="GGH55137.1"/>
    </source>
</evidence>
<dbReference type="InterPro" id="IPR046538">
    <property type="entry name" value="DUF6603"/>
</dbReference>
<keyword evidence="3" id="KW-1185">Reference proteome</keyword>
<proteinExistence type="predicted"/>
<dbReference type="EMBL" id="BMIA01000008">
    <property type="protein sequence ID" value="GGH55137.1"/>
    <property type="molecule type" value="Genomic_DNA"/>
</dbReference>
<dbReference type="Pfam" id="PF20248">
    <property type="entry name" value="DUF6603"/>
    <property type="match status" value="1"/>
</dbReference>
<feature type="domain" description="DUF6603" evidence="1">
    <location>
        <begin position="420"/>
        <end position="985"/>
    </location>
</feature>
<gene>
    <name evidence="2" type="ORF">GCM10007423_62340</name>
</gene>
<comment type="caution">
    <text evidence="2">The sequence shown here is derived from an EMBL/GenBank/DDBJ whole genome shotgun (WGS) entry which is preliminary data.</text>
</comment>
<sequence>MGTIEQILVGLARIMQPLFTRIEEGETELLLSELGLELPASVRNNTAFQSVLNAFSQHIRSVFSLVGELRQAADADQTQTIIQKSAELAVKIKALIDDFGIMANSIRNDLGATSLGITQAELDTFLADLPKRLFDYLFVTNIENRLPSMADILELFGVIERTETTGGSNPALPAFTRSVVHLGELTDTVSNPAGQLSELYDWGKPSFTGTKLFPVLSKVLLHSGLPVIYDQAGAPSEINLLFVKAGVDHSQAIPGLFIEPAAGLRFTPDIDISQPGWRFRISILPELGGGARISLFPNGNLDITAPSFPGGSMSAEFNAGFPDKPFDILNFSALSKIEAQSFGAKVTADIDAAGHGKMMLEGALEKGHLLIDLTQADGFISKILPALKIDSGFDLRFGYSSASGFFIEGSSTLEIKLPTHISLGPIEITGLTVSAGLGKNPLPLTAGADFKAALGPLEVVVEDIGFTVFARLLDDNSGNLGRIDLRPGFKPPKGLGLVINAGAVTGGGYLYFDFDRQEYAGALELTIAGFISAKAIGLVSTRMPDGSKGFSMLIIITAEFNPPFQLGYGFTLMAVGGLLGLNRTVLLNPLREGVRTGAVNSIMFPQNVIANAPRIISDLKTIFPPYEGRFLIGPMGKLGWGTPTLISLSLGVIIEIPGNIAILGVLKIALPEERVPLVQIQVAFVGTIDFDKKMITFDASLYQSFLLGMPLEGDMAVRLKYGDNPDFILTVGGFHPSYTPPPLALPTLRRLSLNILNKDNAKIRVECYQAVTSNTVQFGAKAELYFGFSSIAVSGHIAFDALFQFSPFYFIIDVSASVSLKIFSMGVFSIRLKFSLEGPTPWRAKGSGSISFFFFDVSADFDITWGESRNTSLPDIQILPRFVEEIKKPEQWTAVLAANRSLLVSLRQFEAIDGPLPLVLHPAGALEIRQKLLPLTVNIDKIGNQKTSDIRNVSISGASSNGTALRVDHVDEFFASAQYQNMSDADKLSKPSFVKMPGGVRISLDGSHVKNGKMVRKVVEYEVTIIDKEPKRAPKGKFKRFSGTLFTHFLKGNSVSRSALSKGRFVQMQPKSQKLNVVEEGFALAFQDNNKVFDLQSVFANEMLAQTYLNEQISKNPRLRNDIHVISTFELQES</sequence>
<name>A0ABQ1ZA33_9BACT</name>